<feature type="region of interest" description="Disordered" evidence="2">
    <location>
        <begin position="1"/>
        <end position="47"/>
    </location>
</feature>
<gene>
    <name evidence="5" type="ORF">D9757_010283</name>
    <name evidence="4" type="ORF">D9757_014750</name>
    <name evidence="3" type="ORF">D9757_014917</name>
</gene>
<comment type="caution">
    <text evidence="4">The sequence shown here is derived from an EMBL/GenBank/DDBJ whole genome shotgun (WGS) entry which is preliminary data.</text>
</comment>
<dbReference type="EMBL" id="JAACJN010000605">
    <property type="protein sequence ID" value="KAF5337709.1"/>
    <property type="molecule type" value="Genomic_DNA"/>
</dbReference>
<dbReference type="AlphaFoldDB" id="A0A8H5FI64"/>
<dbReference type="OrthoDB" id="2904016at2759"/>
<keyword evidence="1" id="KW-0175">Coiled coil</keyword>
<evidence type="ECO:0000256" key="2">
    <source>
        <dbReference type="SAM" id="MobiDB-lite"/>
    </source>
</evidence>
<keyword evidence="6" id="KW-1185">Reference proteome</keyword>
<evidence type="ECO:0000313" key="3">
    <source>
        <dbReference type="EMBL" id="KAF5337632.1"/>
    </source>
</evidence>
<feature type="compositionally biased region" description="Polar residues" evidence="2">
    <location>
        <begin position="1"/>
        <end position="10"/>
    </location>
</feature>
<feature type="region of interest" description="Disordered" evidence="2">
    <location>
        <begin position="968"/>
        <end position="989"/>
    </location>
</feature>
<protein>
    <submittedName>
        <fullName evidence="4">Uncharacterized protein</fullName>
    </submittedName>
</protein>
<proteinExistence type="predicted"/>
<dbReference type="Proteomes" id="UP000518752">
    <property type="component" value="Unassembled WGS sequence"/>
</dbReference>
<organism evidence="4 6">
    <name type="scientific">Collybiopsis confluens</name>
    <dbReference type="NCBI Taxonomy" id="2823264"/>
    <lineage>
        <taxon>Eukaryota</taxon>
        <taxon>Fungi</taxon>
        <taxon>Dikarya</taxon>
        <taxon>Basidiomycota</taxon>
        <taxon>Agaricomycotina</taxon>
        <taxon>Agaricomycetes</taxon>
        <taxon>Agaricomycetidae</taxon>
        <taxon>Agaricales</taxon>
        <taxon>Marasmiineae</taxon>
        <taxon>Omphalotaceae</taxon>
        <taxon>Collybiopsis</taxon>
    </lineage>
</organism>
<feature type="compositionally biased region" description="Acidic residues" evidence="2">
    <location>
        <begin position="33"/>
        <end position="47"/>
    </location>
</feature>
<evidence type="ECO:0000256" key="1">
    <source>
        <dbReference type="SAM" id="Coils"/>
    </source>
</evidence>
<reference evidence="4 6" key="1">
    <citation type="journal article" date="2020" name="ISME J.">
        <title>Uncovering the hidden diversity of litter-decomposition mechanisms in mushroom-forming fungi.</title>
        <authorList>
            <person name="Floudas D."/>
            <person name="Bentzer J."/>
            <person name="Ahren D."/>
            <person name="Johansson T."/>
            <person name="Persson P."/>
            <person name="Tunlid A."/>
        </authorList>
    </citation>
    <scope>NUCLEOTIDE SEQUENCE [LARGE SCALE GENOMIC DNA]</scope>
    <source>
        <strain evidence="4 6">CBS 406.79</strain>
    </source>
</reference>
<dbReference type="EMBL" id="JAACJN010000609">
    <property type="protein sequence ID" value="KAF5337632.1"/>
    <property type="molecule type" value="Genomic_DNA"/>
</dbReference>
<evidence type="ECO:0000313" key="6">
    <source>
        <dbReference type="Proteomes" id="UP000518752"/>
    </source>
</evidence>
<dbReference type="EMBL" id="JAACJN010000118">
    <property type="protein sequence ID" value="KAF5371061.1"/>
    <property type="molecule type" value="Genomic_DNA"/>
</dbReference>
<name>A0A8H5FI64_9AGAR</name>
<accession>A0A8H5FI64</accession>
<sequence>MNATQGSSSLAEFAQETRRIRKGKRAKNPYIQDEADDDDMDEDDSGELVEEEYVRDIEDGQDYDSAFDTMVSRTRQYQTAQSPSENPAVFAELIHRVEASVIQKSASVNISKFWNSASDLLQDAFRETGSPGFVNKYIIYHIRCRRGKESGIIRRIQADIDSLLRRQEAAQIEADALLENGSPPTPELTQLLSETRIVEDVYPSRIRGYIYLVVLNVPDNSSLKAYLHSFADFVYSKSMLNRKEDIMPVHQVVHNTSPKAHTAPKFSVGDWVQMTGQDLYGGCYGLIVAGDERLEHPPGIQWHTVLTIPRVPRSPDEEASVLDTQFKPLPLPLSWDDAQRISTLYELDEKDHWGDAGTPEWGLNFETRCGMSCPEDHRTEFFFHGEIFQCGLVLVAYNEKQLKPAPVVLDSKSLGVFTSSHHQQVLRHARTMPVPDSWIFLVGEAVEVLPDFIPDHVLRATGRIVSVSESACLVHVKDEPSMLIPNEHIMKSLKDSLGDVNQSFQVDEEVLISENYYRQPIHGIIRVVQDFTCDVDLENGGLRQILKYGLVKNFKGGEEVLCNNEARGSLICSSGKIALVALYQPGSTASEASQTFPQSGSDANAPARMENYHPNCLVADSSSGAANLQCYARNQPFTASRTRPSLWIGLDVIVTRHAVRHGYKGVVTDVACNSTSASGMIVLVNYDVINVQPGVEWLEYDQVRNAKTLRYLHDASRSGLDFYYHFKDGYFPPAYTAYEKQIMKRYDELQEGSRDEAVVTKQEAEVHKLISHPLPPPELWVLDPRWHLGLRGLEFYIIIHHGVHAKSSDQRVYLELFDRRLVVRMRVGKTNKRESKVVSPSDICNVPPGKGRTRKVNERGYDARGLYLVAFSGEQGAHHIGKLVRRITIIRDDEKGYLGEWLVQRVLVKPVGTRVGHEECLMEDEPFRVHYSMLLSVHMSPALMEKGNALMLDVRLLYSGIVTDSDYPKGSKESLHCTPPGTPHPEIKDWDKIGNWDDLTHANLPNASSQYP</sequence>
<evidence type="ECO:0000313" key="4">
    <source>
        <dbReference type="EMBL" id="KAF5337709.1"/>
    </source>
</evidence>
<feature type="coiled-coil region" evidence="1">
    <location>
        <begin position="153"/>
        <end position="180"/>
    </location>
</feature>
<evidence type="ECO:0000313" key="5">
    <source>
        <dbReference type="EMBL" id="KAF5371061.1"/>
    </source>
</evidence>